<gene>
    <name evidence="5" type="primary">LOC104612265</name>
</gene>
<dbReference type="InParanoid" id="A0A1U8B9N6"/>
<dbReference type="PANTHER" id="PTHR46043">
    <property type="entry name" value="ARM REPEAT SUPERFAMILY PROTEIN"/>
    <property type="match status" value="1"/>
</dbReference>
<evidence type="ECO:0000259" key="3">
    <source>
        <dbReference type="Pfam" id="PF23005"/>
    </source>
</evidence>
<dbReference type="GeneID" id="104612265"/>
<feature type="repeat" description="ARM" evidence="1">
    <location>
        <begin position="246"/>
        <end position="288"/>
    </location>
</feature>
<evidence type="ECO:0000256" key="1">
    <source>
        <dbReference type="PROSITE-ProRule" id="PRU00259"/>
    </source>
</evidence>
<dbReference type="PANTHER" id="PTHR46043:SF5">
    <property type="entry name" value="ARM REPEAT SUPERFAMILY PROTEIN"/>
    <property type="match status" value="1"/>
</dbReference>
<dbReference type="AlphaFoldDB" id="A0A1U8B9N6"/>
<evidence type="ECO:0000313" key="5">
    <source>
        <dbReference type="RefSeq" id="XP_010277924.1"/>
    </source>
</evidence>
<dbReference type="InterPro" id="IPR000225">
    <property type="entry name" value="Armadillo"/>
</dbReference>
<sequence length="583" mass="64397">MSKDMGEEKGDKEADNPNLLEVDAGESSSLRRTIQLISSLISFTLSIKVFAVKWQTIRNKMEELNSGLTAAENCNLGENSSILDLIPAIESTVNDCHDIARRCVNLSYSGKLLMQSDLDVLYAKFELHIKNLTAIYTAGILHGYAIVVSKPGVGASRDDMKFYVRDLLTRLKIGDSEMKRQALMALNEVVQEDEKYVRIFVETGEIISLLVHFLESSEMEIQEESTMAISVISGFDSYKGVLVGAGVIAPLVRVLESGKDLAKERAARALQKLTENSDNAWSVSAHGGVTVLLKFCTTGDGRGGGSFVPACGVLRNLAGVEEIKRFMVEEGAVTAFIKLIRSKDEASQINAIEFLQTMASEDEPIRQMIIRDGGIHLLVSNLDSRSSSSSKARETALKAIESLCFSSTSSLNLLIAYGFLDRLLYFLRNGEVSTQELVVKLAFRLSGTSEATKKAMGDAGFMPELVRLLDAKSFEIREMAAEALSTLVLVSRNRRRFIQGDSDIARILQLLDPEEVKSGNKKFLFSALLSLTSSNIGRRKIQNSGYLKNLEKLAEDEMPDAKRIIRKLSTNRFRSILNGIWNF</sequence>
<dbReference type="InterPro" id="IPR054296">
    <property type="entry name" value="DUF7032"/>
</dbReference>
<keyword evidence="4" id="KW-1185">Reference proteome</keyword>
<dbReference type="Pfam" id="PF00514">
    <property type="entry name" value="Arm"/>
    <property type="match status" value="1"/>
</dbReference>
<feature type="compositionally biased region" description="Basic and acidic residues" evidence="2">
    <location>
        <begin position="1"/>
        <end position="15"/>
    </location>
</feature>
<reference evidence="5" key="1">
    <citation type="submission" date="2025-08" db="UniProtKB">
        <authorList>
            <consortium name="RefSeq"/>
        </authorList>
    </citation>
    <scope>IDENTIFICATION</scope>
</reference>
<feature type="region of interest" description="Disordered" evidence="2">
    <location>
        <begin position="1"/>
        <end position="21"/>
    </location>
</feature>
<feature type="repeat" description="ARM" evidence="1">
    <location>
        <begin position="460"/>
        <end position="487"/>
    </location>
</feature>
<name>A0A1U8B9N6_NELNU</name>
<feature type="domain" description="DUF7032" evidence="3">
    <location>
        <begin position="32"/>
        <end position="140"/>
    </location>
</feature>
<dbReference type="RefSeq" id="XP_010277924.1">
    <property type="nucleotide sequence ID" value="XM_010279622.2"/>
</dbReference>
<dbReference type="SMART" id="SM00185">
    <property type="entry name" value="ARM"/>
    <property type="match status" value="6"/>
</dbReference>
<dbReference type="Pfam" id="PF23005">
    <property type="entry name" value="DUF7032"/>
    <property type="match status" value="1"/>
</dbReference>
<dbReference type="Gene3D" id="1.25.10.10">
    <property type="entry name" value="Leucine-rich Repeat Variant"/>
    <property type="match status" value="1"/>
</dbReference>
<evidence type="ECO:0000256" key="2">
    <source>
        <dbReference type="SAM" id="MobiDB-lite"/>
    </source>
</evidence>
<protein>
    <submittedName>
        <fullName evidence="5">Vacuolar protein 8-like</fullName>
    </submittedName>
</protein>
<evidence type="ECO:0000313" key="4">
    <source>
        <dbReference type="Proteomes" id="UP000189703"/>
    </source>
</evidence>
<dbReference type="Proteomes" id="UP000189703">
    <property type="component" value="Unplaced"/>
</dbReference>
<dbReference type="FunCoup" id="A0A1U8B9N6">
    <property type="interactions" value="2575"/>
</dbReference>
<dbReference type="SUPFAM" id="SSF48371">
    <property type="entry name" value="ARM repeat"/>
    <property type="match status" value="1"/>
</dbReference>
<dbReference type="OrthoDB" id="7537227at2759"/>
<dbReference type="PROSITE" id="PS50176">
    <property type="entry name" value="ARM_REPEAT"/>
    <property type="match status" value="2"/>
</dbReference>
<dbReference type="InterPro" id="IPR011989">
    <property type="entry name" value="ARM-like"/>
</dbReference>
<organism evidence="4 5">
    <name type="scientific">Nelumbo nucifera</name>
    <name type="common">Sacred lotus</name>
    <dbReference type="NCBI Taxonomy" id="4432"/>
    <lineage>
        <taxon>Eukaryota</taxon>
        <taxon>Viridiplantae</taxon>
        <taxon>Streptophyta</taxon>
        <taxon>Embryophyta</taxon>
        <taxon>Tracheophyta</taxon>
        <taxon>Spermatophyta</taxon>
        <taxon>Magnoliopsida</taxon>
        <taxon>Proteales</taxon>
        <taxon>Nelumbonaceae</taxon>
        <taxon>Nelumbo</taxon>
    </lineage>
</organism>
<proteinExistence type="predicted"/>
<dbReference type="KEGG" id="nnu:104612265"/>
<dbReference type="InterPro" id="IPR016024">
    <property type="entry name" value="ARM-type_fold"/>
</dbReference>
<dbReference type="eggNOG" id="KOG0167">
    <property type="taxonomic scope" value="Eukaryota"/>
</dbReference>
<accession>A0A1U8B9N6</accession>
<dbReference type="OMA" id="SRDDMKF"/>